<dbReference type="AlphaFoldDB" id="A0A816TAY6"/>
<dbReference type="Proteomes" id="UP001295469">
    <property type="component" value="Chromosome A05"/>
</dbReference>
<organism evidence="2">
    <name type="scientific">Brassica napus</name>
    <name type="common">Rape</name>
    <dbReference type="NCBI Taxonomy" id="3708"/>
    <lineage>
        <taxon>Eukaryota</taxon>
        <taxon>Viridiplantae</taxon>
        <taxon>Streptophyta</taxon>
        <taxon>Embryophyta</taxon>
        <taxon>Tracheophyta</taxon>
        <taxon>Spermatophyta</taxon>
        <taxon>Magnoliopsida</taxon>
        <taxon>eudicotyledons</taxon>
        <taxon>Gunneridae</taxon>
        <taxon>Pentapetalae</taxon>
        <taxon>rosids</taxon>
        <taxon>malvids</taxon>
        <taxon>Brassicales</taxon>
        <taxon>Brassicaceae</taxon>
        <taxon>Brassiceae</taxon>
        <taxon>Brassica</taxon>
    </lineage>
</organism>
<evidence type="ECO:0000256" key="1">
    <source>
        <dbReference type="SAM" id="MobiDB-lite"/>
    </source>
</evidence>
<proteinExistence type="predicted"/>
<evidence type="ECO:0000313" key="2">
    <source>
        <dbReference type="EMBL" id="CAF2094579.1"/>
    </source>
</evidence>
<feature type="region of interest" description="Disordered" evidence="1">
    <location>
        <begin position="14"/>
        <end position="80"/>
    </location>
</feature>
<dbReference type="EMBL" id="HG994359">
    <property type="protein sequence ID" value="CAF2094579.1"/>
    <property type="molecule type" value="Genomic_DNA"/>
</dbReference>
<gene>
    <name evidence="2" type="ORF">DARMORV10_A05P06170.1</name>
</gene>
<feature type="compositionally biased region" description="Low complexity" evidence="1">
    <location>
        <begin position="56"/>
        <end position="70"/>
    </location>
</feature>
<name>A0A816TAY6_BRANA</name>
<protein>
    <submittedName>
        <fullName evidence="2">(rape) hypothetical protein</fullName>
    </submittedName>
</protein>
<accession>A0A816TAY6</accession>
<reference evidence="2" key="1">
    <citation type="submission" date="2021-01" db="EMBL/GenBank/DDBJ databases">
        <authorList>
            <consortium name="Genoscope - CEA"/>
            <person name="William W."/>
        </authorList>
    </citation>
    <scope>NUCLEOTIDE SEQUENCE</scope>
</reference>
<feature type="compositionally biased region" description="Acidic residues" evidence="1">
    <location>
        <begin position="71"/>
        <end position="80"/>
    </location>
</feature>
<feature type="compositionally biased region" description="Basic and acidic residues" evidence="1">
    <location>
        <begin position="15"/>
        <end position="26"/>
    </location>
</feature>
<sequence length="80" mass="9284">MVWAPLSTRWRNRRRQWEAEPHREPATELASSADHSDKTRLCVTLFPRTEKHDHLQLPSRRSSGLSLSQEGENEAEDAPH</sequence>